<dbReference type="InterPro" id="IPR000014">
    <property type="entry name" value="PAS"/>
</dbReference>
<keyword evidence="4 7" id="KW-0812">Transmembrane</keyword>
<dbReference type="GO" id="GO:0008519">
    <property type="term" value="F:ammonium channel activity"/>
    <property type="evidence" value="ECO:0007669"/>
    <property type="project" value="InterPro"/>
</dbReference>
<dbReference type="InterPro" id="IPR013767">
    <property type="entry name" value="PAS_fold"/>
</dbReference>
<feature type="domain" description="PAC" evidence="9">
    <location>
        <begin position="512"/>
        <end position="562"/>
    </location>
</feature>
<feature type="domain" description="GGDEF" evidence="12">
    <location>
        <begin position="722"/>
        <end position="856"/>
    </location>
</feature>
<organism evidence="13 14">
    <name type="scientific">Vreelandella aquamarina</name>
    <dbReference type="NCBI Taxonomy" id="77097"/>
    <lineage>
        <taxon>Bacteria</taxon>
        <taxon>Pseudomonadati</taxon>
        <taxon>Pseudomonadota</taxon>
        <taxon>Gammaproteobacteria</taxon>
        <taxon>Oceanospirillales</taxon>
        <taxon>Halomonadaceae</taxon>
        <taxon>Vreelandella</taxon>
    </lineage>
</organism>
<dbReference type="Gene3D" id="3.30.70.270">
    <property type="match status" value="1"/>
</dbReference>
<accession>A0A1H8D6F8</accession>
<dbReference type="Pfam" id="PF00909">
    <property type="entry name" value="Ammonium_transp"/>
    <property type="match status" value="1"/>
</dbReference>
<feature type="transmembrane region" description="Helical" evidence="7">
    <location>
        <begin position="163"/>
        <end position="184"/>
    </location>
</feature>
<dbReference type="InterPro" id="IPR029787">
    <property type="entry name" value="Nucleotide_cyclase"/>
</dbReference>
<dbReference type="PROSITE" id="PS50112">
    <property type="entry name" value="PAS"/>
    <property type="match status" value="2"/>
</dbReference>
<evidence type="ECO:0000259" key="10">
    <source>
        <dbReference type="PROSITE" id="PS50883"/>
    </source>
</evidence>
<dbReference type="Pfam" id="PF00990">
    <property type="entry name" value="GGDEF"/>
    <property type="match status" value="1"/>
</dbReference>
<dbReference type="PROSITE" id="PS50883">
    <property type="entry name" value="EAL"/>
    <property type="match status" value="1"/>
</dbReference>
<dbReference type="SMART" id="SM00091">
    <property type="entry name" value="PAS"/>
    <property type="match status" value="2"/>
</dbReference>
<dbReference type="InterPro" id="IPR001905">
    <property type="entry name" value="Ammonium_transpt"/>
</dbReference>
<evidence type="ECO:0000313" key="13">
    <source>
        <dbReference type="EMBL" id="SEN02776.1"/>
    </source>
</evidence>
<dbReference type="InterPro" id="IPR003660">
    <property type="entry name" value="HAMP_dom"/>
</dbReference>
<evidence type="ECO:0000256" key="3">
    <source>
        <dbReference type="ARBA" id="ARBA00005887"/>
    </source>
</evidence>
<gene>
    <name evidence="13" type="ORF">SAMN04490369_100129</name>
</gene>
<feature type="transmembrane region" description="Helical" evidence="7">
    <location>
        <begin position="292"/>
        <end position="310"/>
    </location>
</feature>
<reference evidence="13 14" key="1">
    <citation type="submission" date="2016-10" db="EMBL/GenBank/DDBJ databases">
        <authorList>
            <person name="de Groot N.N."/>
        </authorList>
    </citation>
    <scope>NUCLEOTIDE SEQUENCE [LARGE SCALE GENOMIC DNA]</scope>
    <source>
        <strain evidence="13 14">558</strain>
    </source>
</reference>
<feature type="transmembrane region" description="Helical" evidence="7">
    <location>
        <begin position="92"/>
        <end position="116"/>
    </location>
</feature>
<feature type="transmembrane region" description="Helical" evidence="7">
    <location>
        <begin position="267"/>
        <end position="286"/>
    </location>
</feature>
<dbReference type="SMART" id="SM00052">
    <property type="entry name" value="EAL"/>
    <property type="match status" value="1"/>
</dbReference>
<feature type="transmembrane region" description="Helical" evidence="7">
    <location>
        <begin position="12"/>
        <end position="32"/>
    </location>
</feature>
<dbReference type="NCBIfam" id="TIGR00254">
    <property type="entry name" value="GGDEF"/>
    <property type="match status" value="1"/>
</dbReference>
<comment type="cofactor">
    <cofactor evidence="1">
        <name>Mg(2+)</name>
        <dbReference type="ChEBI" id="CHEBI:18420"/>
    </cofactor>
</comment>
<dbReference type="Gene3D" id="3.20.20.450">
    <property type="entry name" value="EAL domain"/>
    <property type="match status" value="1"/>
</dbReference>
<dbReference type="InterPro" id="IPR043128">
    <property type="entry name" value="Rev_trsase/Diguanyl_cyclase"/>
</dbReference>
<evidence type="ECO:0000256" key="4">
    <source>
        <dbReference type="ARBA" id="ARBA00022692"/>
    </source>
</evidence>
<evidence type="ECO:0000313" key="14">
    <source>
        <dbReference type="Proteomes" id="UP000199493"/>
    </source>
</evidence>
<comment type="similarity">
    <text evidence="3">Belongs to the ammonia transporter channel (TC 1.A.11.2) family.</text>
</comment>
<dbReference type="PANTHER" id="PTHR44757">
    <property type="entry name" value="DIGUANYLATE CYCLASE DGCP"/>
    <property type="match status" value="1"/>
</dbReference>
<feature type="transmembrane region" description="Helical" evidence="7">
    <location>
        <begin position="317"/>
        <end position="338"/>
    </location>
</feature>
<proteinExistence type="inferred from homology"/>
<dbReference type="InterPro" id="IPR024041">
    <property type="entry name" value="NH4_transpt_AmtB-like_dom"/>
</dbReference>
<dbReference type="SUPFAM" id="SSF141868">
    <property type="entry name" value="EAL domain-like"/>
    <property type="match status" value="1"/>
</dbReference>
<dbReference type="PROSITE" id="PS50113">
    <property type="entry name" value="PAC"/>
    <property type="match status" value="1"/>
</dbReference>
<dbReference type="SUPFAM" id="SSF55785">
    <property type="entry name" value="PYP-like sensor domain (PAS domain)"/>
    <property type="match status" value="2"/>
</dbReference>
<dbReference type="SMART" id="SM00086">
    <property type="entry name" value="PAC"/>
    <property type="match status" value="2"/>
</dbReference>
<dbReference type="NCBIfam" id="TIGR00229">
    <property type="entry name" value="sensory_box"/>
    <property type="match status" value="2"/>
</dbReference>
<dbReference type="SMART" id="SM00267">
    <property type="entry name" value="GGDEF"/>
    <property type="match status" value="1"/>
</dbReference>
<dbReference type="Proteomes" id="UP000199493">
    <property type="component" value="Unassembled WGS sequence"/>
</dbReference>
<evidence type="ECO:0000256" key="1">
    <source>
        <dbReference type="ARBA" id="ARBA00001946"/>
    </source>
</evidence>
<keyword evidence="5 7" id="KW-1133">Transmembrane helix</keyword>
<dbReference type="GO" id="GO:0016020">
    <property type="term" value="C:membrane"/>
    <property type="evidence" value="ECO:0007669"/>
    <property type="project" value="UniProtKB-SubCell"/>
</dbReference>
<dbReference type="CDD" id="cd00130">
    <property type="entry name" value="PAS"/>
    <property type="match status" value="2"/>
</dbReference>
<dbReference type="InterPro" id="IPR000160">
    <property type="entry name" value="GGDEF_dom"/>
</dbReference>
<protein>
    <submittedName>
        <fullName evidence="13">Ammonium transporter, Amt family</fullName>
    </submittedName>
</protein>
<feature type="domain" description="EAL" evidence="10">
    <location>
        <begin position="867"/>
        <end position="1122"/>
    </location>
</feature>
<feature type="domain" description="PAS" evidence="8">
    <location>
        <begin position="563"/>
        <end position="636"/>
    </location>
</feature>
<dbReference type="PROSITE" id="PS50887">
    <property type="entry name" value="GGDEF"/>
    <property type="match status" value="1"/>
</dbReference>
<dbReference type="InterPro" id="IPR052155">
    <property type="entry name" value="Biofilm_reg_signaling"/>
</dbReference>
<dbReference type="PANTHER" id="PTHR44757:SF4">
    <property type="entry name" value="DIGUANYLATE CYCLASE DGCE-RELATED"/>
    <property type="match status" value="1"/>
</dbReference>
<name>A0A1H8D6F8_9GAMM</name>
<dbReference type="GO" id="GO:0006355">
    <property type="term" value="P:regulation of DNA-templated transcription"/>
    <property type="evidence" value="ECO:0007669"/>
    <property type="project" value="InterPro"/>
</dbReference>
<dbReference type="CDD" id="cd01948">
    <property type="entry name" value="EAL"/>
    <property type="match status" value="1"/>
</dbReference>
<evidence type="ECO:0000256" key="5">
    <source>
        <dbReference type="ARBA" id="ARBA00022989"/>
    </source>
</evidence>
<evidence type="ECO:0000259" key="11">
    <source>
        <dbReference type="PROSITE" id="PS50885"/>
    </source>
</evidence>
<dbReference type="Pfam" id="PF00989">
    <property type="entry name" value="PAS"/>
    <property type="match status" value="2"/>
</dbReference>
<dbReference type="AlphaFoldDB" id="A0A1H8D6F8"/>
<dbReference type="GO" id="GO:0007165">
    <property type="term" value="P:signal transduction"/>
    <property type="evidence" value="ECO:0007669"/>
    <property type="project" value="InterPro"/>
</dbReference>
<dbReference type="Pfam" id="PF00563">
    <property type="entry name" value="EAL"/>
    <property type="match status" value="1"/>
</dbReference>
<evidence type="ECO:0000256" key="6">
    <source>
        <dbReference type="ARBA" id="ARBA00023136"/>
    </source>
</evidence>
<evidence type="ECO:0000259" key="8">
    <source>
        <dbReference type="PROSITE" id="PS50112"/>
    </source>
</evidence>
<dbReference type="SUPFAM" id="SSF55073">
    <property type="entry name" value="Nucleotide cyclase"/>
    <property type="match status" value="1"/>
</dbReference>
<evidence type="ECO:0000259" key="12">
    <source>
        <dbReference type="PROSITE" id="PS50887"/>
    </source>
</evidence>
<feature type="domain" description="HAMP" evidence="11">
    <location>
        <begin position="405"/>
        <end position="454"/>
    </location>
</feature>
<dbReference type="InterPro" id="IPR029020">
    <property type="entry name" value="Ammonium/urea_transptr"/>
</dbReference>
<dbReference type="InterPro" id="IPR001610">
    <property type="entry name" value="PAC"/>
</dbReference>
<dbReference type="FunFam" id="3.30.70.270:FF:000001">
    <property type="entry name" value="Diguanylate cyclase domain protein"/>
    <property type="match status" value="1"/>
</dbReference>
<evidence type="ECO:0000256" key="2">
    <source>
        <dbReference type="ARBA" id="ARBA00004141"/>
    </source>
</evidence>
<dbReference type="GO" id="GO:0003824">
    <property type="term" value="F:catalytic activity"/>
    <property type="evidence" value="ECO:0007669"/>
    <property type="project" value="UniProtKB-ARBA"/>
</dbReference>
<evidence type="ECO:0000259" key="9">
    <source>
        <dbReference type="PROSITE" id="PS50113"/>
    </source>
</evidence>
<dbReference type="STRING" id="77097.SAMN04490369_100129"/>
<dbReference type="InterPro" id="IPR000700">
    <property type="entry name" value="PAS-assoc_C"/>
</dbReference>
<dbReference type="EMBL" id="FODB01000001">
    <property type="protein sequence ID" value="SEN02776.1"/>
    <property type="molecule type" value="Genomic_DNA"/>
</dbReference>
<dbReference type="RefSeq" id="WP_089674433.1">
    <property type="nucleotide sequence ID" value="NZ_FODB01000001.1"/>
</dbReference>
<dbReference type="CDD" id="cd01949">
    <property type="entry name" value="GGDEF"/>
    <property type="match status" value="1"/>
</dbReference>
<evidence type="ECO:0000256" key="7">
    <source>
        <dbReference type="SAM" id="Phobius"/>
    </source>
</evidence>
<dbReference type="NCBIfam" id="TIGR00836">
    <property type="entry name" value="amt"/>
    <property type="match status" value="1"/>
</dbReference>
<feature type="transmembrane region" description="Helical" evidence="7">
    <location>
        <begin position="205"/>
        <end position="222"/>
    </location>
</feature>
<feature type="transmembrane region" description="Helical" evidence="7">
    <location>
        <begin position="53"/>
        <end position="72"/>
    </location>
</feature>
<dbReference type="InterPro" id="IPR035965">
    <property type="entry name" value="PAS-like_dom_sf"/>
</dbReference>
<feature type="transmembrane region" description="Helical" evidence="7">
    <location>
        <begin position="234"/>
        <end position="255"/>
    </location>
</feature>
<feature type="transmembrane region" description="Helical" evidence="7">
    <location>
        <begin position="358"/>
        <end position="376"/>
    </location>
</feature>
<feature type="transmembrane region" description="Helical" evidence="7">
    <location>
        <begin position="123"/>
        <end position="143"/>
    </location>
</feature>
<dbReference type="PROSITE" id="PS50885">
    <property type="entry name" value="HAMP"/>
    <property type="match status" value="1"/>
</dbReference>
<dbReference type="Gene3D" id="3.30.450.20">
    <property type="entry name" value="PAS domain"/>
    <property type="match status" value="2"/>
</dbReference>
<comment type="subcellular location">
    <subcellularLocation>
        <location evidence="2">Membrane</location>
        <topology evidence="2">Multi-pass membrane protein</topology>
    </subcellularLocation>
</comment>
<dbReference type="SUPFAM" id="SSF111352">
    <property type="entry name" value="Ammonium transporter"/>
    <property type="match status" value="1"/>
</dbReference>
<keyword evidence="6 7" id="KW-0472">Membrane</keyword>
<sequence length="1124" mass="123344">MTDSFDTTLMDMLWVLWAAALVFVMQAGFLCLEAGTTRTKNAINVAMKNLADFAIAVSVFWLVGFGVMFGTSQSGWMGSSLFGWELESTDTWLVTVFIFQAMFCATAATIVAGAVAERMPFLGYLWTAFWIALLIYPVFGHWAWGGLLGGTPGWLAALGFVDFAGATVVHSVGGWVALAAVLVIGPREGRFQVDKPPTAFPAGNLPLAMLGALFMVLGWFGFNGGSTLALNSSVPGIIANTILGAVGGILSAMLVGWRVRRYADVMYAINGAIAGLVAVTAGAHALSLPAAFLMGGVSGVLMVLASEWLLKRRIDDAVGAIPAHLVTGLWGTLALPWLADLNRLGTSLSRFDQFTVQLLGAVVCGLWSFGTAWLIFRITRRFLPLRVSKDAEKMGLNLAEHGAKNELHQLLEHMRQHEKQGDMRQRIDADPFTEVGEIAASYNRVSAALERAVGHTRVMLRNLRDGVITWQADGTLTGLNPGAEALFGVNAEQLIGQPVSTLLPNKPLAPGALHEIKLRTDDQQVRYLEIQVSEGAAGSASECSGMVRDITERKQLQEQLNRERDLARTTLASIGDGVITCDASGNITFMNAEAERLTGWPLQEVTNKPIQTVYQLRDELSDEPINNPARQVLTQHRAVHYSEHCQLVHRTSKRYPIQHSAAPIRSRGGITLGAVVVFQDVSLTHKLSEQLNYQATHDNLTGLLNRRAFETLLTKLLAQTEHHHVLCYLDLDQFKIVNDTCGHLAGDELLRQVSMKLKAHVRTSDTVARLGGDEFALVLPDCPLEKAKIICEAVRRDIDHFRFAWQGHTFGIGVSIGLVAIDKEHPRRLSDTLHAADAACYTAKEAGRNRIHCYQPNDHLLLERHGELQWVQRLQNALDNDAFRLYAQPISAVCGNGPGYREILLRLEENGILITPGSFLPAAERYHFMVRIDRWVVRNTLAWLSDRYRCAENHTIGHWGINLSGDSLSDSDFCQELVQQVRRAGLPEGTLCFEITESAAIAQLSKVSELIQALKALGCRFALDDFGTGLSSFSYLKQLSVDYLKIDGNFIRNIHHDPIDSAMVEAIHAVGKALNIDTVAEYVENQATLDKLRSLGIDYAQGYLLGKPEPITATAGNQIKVMPR</sequence>
<feature type="domain" description="PAS" evidence="8">
    <location>
        <begin position="459"/>
        <end position="497"/>
    </location>
</feature>
<dbReference type="InterPro" id="IPR001633">
    <property type="entry name" value="EAL_dom"/>
</dbReference>
<dbReference type="InterPro" id="IPR035919">
    <property type="entry name" value="EAL_sf"/>
</dbReference>
<dbReference type="Gene3D" id="1.10.3430.10">
    <property type="entry name" value="Ammonium transporter AmtB like domains"/>
    <property type="match status" value="1"/>
</dbReference>